<evidence type="ECO:0000313" key="2">
    <source>
        <dbReference type="Proteomes" id="UP000201728"/>
    </source>
</evidence>
<accession>A0A222NYE6</accession>
<dbReference type="KEGG" id="lcd:clem_00215"/>
<dbReference type="SUPFAM" id="SSF56059">
    <property type="entry name" value="Glutathione synthetase ATP-binding domain-like"/>
    <property type="match status" value="1"/>
</dbReference>
<dbReference type="OrthoDB" id="583309at2"/>
<dbReference type="PANTHER" id="PTHR21621">
    <property type="entry name" value="RIBOSOMAL PROTEIN S6 MODIFICATION PROTEIN"/>
    <property type="match status" value="1"/>
</dbReference>
<dbReference type="GO" id="GO:0005737">
    <property type="term" value="C:cytoplasm"/>
    <property type="evidence" value="ECO:0007669"/>
    <property type="project" value="TreeGrafter"/>
</dbReference>
<sequence length="371" mass="43192">MNVLIVTEPEDLHAQLVKLALHDRDHACTLWYIADMPTKQMNSIYCSNERYTWLSKSSLNEVEIAADKFDIVWWRRVKRPFVPFNVHKNDFDFIKKENNYFCGAIPLSIVKGPWWINPYESINYASSKPYQLKLASASGFKIPSTLISNSPEHIKAFIAANKKNEVIYKSFCSHHWYENERLKLSYTQSVTLEQLPSDPVLQMTPGMFQEKLKKKYELRVTAFGDYLVAVKINSQGHPKGLADWRVIPPLELKIEPYSLSSEVSNMIRIFMKNLGIVFGCFDFVVTPEDEIYFLEVNQQGQFLWIEELLPEMKMLNTFVSFLLQKKRSFNGDNAVEVFSLKDYESRAFQIIEQNRIHHICLNAIKKPELAI</sequence>
<dbReference type="Gene3D" id="3.30.470.20">
    <property type="entry name" value="ATP-grasp fold, B domain"/>
    <property type="match status" value="1"/>
</dbReference>
<protein>
    <recommendedName>
        <fullName evidence="3">ATP-grasp domain-containing protein</fullName>
    </recommendedName>
</protein>
<evidence type="ECO:0000313" key="1">
    <source>
        <dbReference type="EMBL" id="ASQ44610.1"/>
    </source>
</evidence>
<dbReference type="RefSeq" id="WP_094089764.1">
    <property type="nucleotide sequence ID" value="NZ_CP016397.1"/>
</dbReference>
<name>A0A222NYE6_9GAMM</name>
<dbReference type="GO" id="GO:0018169">
    <property type="term" value="F:ribosomal S6-glutamic acid ligase activity"/>
    <property type="evidence" value="ECO:0007669"/>
    <property type="project" value="TreeGrafter"/>
</dbReference>
<dbReference type="GO" id="GO:0009432">
    <property type="term" value="P:SOS response"/>
    <property type="evidence" value="ECO:0007669"/>
    <property type="project" value="TreeGrafter"/>
</dbReference>
<keyword evidence="2" id="KW-1185">Reference proteome</keyword>
<organism evidence="1 2">
    <name type="scientific">Legionella clemsonensis</name>
    <dbReference type="NCBI Taxonomy" id="1867846"/>
    <lineage>
        <taxon>Bacteria</taxon>
        <taxon>Pseudomonadati</taxon>
        <taxon>Pseudomonadota</taxon>
        <taxon>Gammaproteobacteria</taxon>
        <taxon>Legionellales</taxon>
        <taxon>Legionellaceae</taxon>
        <taxon>Legionella</taxon>
    </lineage>
</organism>
<dbReference type="EMBL" id="CP016397">
    <property type="protein sequence ID" value="ASQ44610.1"/>
    <property type="molecule type" value="Genomic_DNA"/>
</dbReference>
<reference evidence="2" key="1">
    <citation type="submission" date="2016-07" db="EMBL/GenBank/DDBJ databases">
        <authorList>
            <person name="Florea S."/>
            <person name="Webb J.S."/>
            <person name="Jaromczyk J."/>
            <person name="Schardl C.L."/>
        </authorList>
    </citation>
    <scope>NUCLEOTIDE SEQUENCE [LARGE SCALE GENOMIC DNA]</scope>
    <source>
        <strain evidence="2">CDC-D5610</strain>
    </source>
</reference>
<gene>
    <name evidence="1" type="ORF">clem_00215</name>
</gene>
<evidence type="ECO:0008006" key="3">
    <source>
        <dbReference type="Google" id="ProtNLM"/>
    </source>
</evidence>
<dbReference type="PANTHER" id="PTHR21621:SF0">
    <property type="entry name" value="BETA-CITRYLGLUTAMATE SYNTHASE B-RELATED"/>
    <property type="match status" value="1"/>
</dbReference>
<dbReference type="Proteomes" id="UP000201728">
    <property type="component" value="Chromosome"/>
</dbReference>
<proteinExistence type="predicted"/>
<dbReference type="AlphaFoldDB" id="A0A222NYE6"/>